<dbReference type="InterPro" id="IPR014015">
    <property type="entry name" value="Helicase_SF3_DNA-vir"/>
</dbReference>
<dbReference type="InterPro" id="IPR027417">
    <property type="entry name" value="P-loop_NTPase"/>
</dbReference>
<dbReference type="Pfam" id="PF19263">
    <property type="entry name" value="DUF5906"/>
    <property type="match status" value="1"/>
</dbReference>
<dbReference type="InterPro" id="IPR006500">
    <property type="entry name" value="Helicase_put_C_phage/plasmid"/>
</dbReference>
<sequence length="443" mass="51782">MNKTSFQYIYKHIKEKNMLAVYKGSLYLKNEKEQFYKLIPKEKEKNTVNNMINVEVRDKIVPKMIISVIDKLYMDEDFKLDEKNINPKHLLNVKNGVLDLENLQLLPKYSDKIEKYIFTYQINANYLSEDELDEAKQENFIKFLETSLENDIDKVDLFLSILGYVLTDFKEARAMFFLIGSTATGKSVIATFLTKLIGEEYITGLTLSNISKQFGLNELKNSRINISTETNTAPIKDTGTLKAIISCDRMFADQKNKEGINFRPTCKMIQIGNHVPELKNDNDEGNAFKDRFVILKFNNTISKEDRNLELEDNLLLEMDFIFTIAINTFKEKVMDNNFIFPQPEESLRFIESYFDSTSDLDKVNMFINSKCEFGTSNNYREYIDDLYNSYLKYIFDEKLKSDLTRIRFTKILEELLVDKGVKKSRFRKDNKNQYGFIGIKLIG</sequence>
<keyword evidence="2" id="KW-0378">Hydrolase</keyword>
<evidence type="ECO:0000313" key="6">
    <source>
        <dbReference type="Proteomes" id="UP001299409"/>
    </source>
</evidence>
<evidence type="ECO:0000256" key="2">
    <source>
        <dbReference type="ARBA" id="ARBA00022801"/>
    </source>
</evidence>
<dbReference type="Pfam" id="PF08706">
    <property type="entry name" value="D5_N"/>
    <property type="match status" value="1"/>
</dbReference>
<dbReference type="Proteomes" id="UP001299409">
    <property type="component" value="Unassembled WGS sequence"/>
</dbReference>
<dbReference type="PROSITE" id="PS51206">
    <property type="entry name" value="SF3_HELICASE_1"/>
    <property type="match status" value="1"/>
</dbReference>
<dbReference type="EMBL" id="JAJBMB010000008">
    <property type="protein sequence ID" value="MCB5446446.1"/>
    <property type="molecule type" value="Genomic_DNA"/>
</dbReference>
<gene>
    <name evidence="5" type="ORF">LIP50_09560</name>
</gene>
<dbReference type="PANTHER" id="PTHR35372:SF2">
    <property type="entry name" value="SF3 HELICASE DOMAIN-CONTAINING PROTEIN"/>
    <property type="match status" value="1"/>
</dbReference>
<keyword evidence="6" id="KW-1185">Reference proteome</keyword>
<dbReference type="RefSeq" id="WP_226924314.1">
    <property type="nucleotide sequence ID" value="NZ_JAJBMB010000008.1"/>
</dbReference>
<name>A0ABS8CY87_9FIRM</name>
<dbReference type="Gene3D" id="3.40.50.300">
    <property type="entry name" value="P-loop containing nucleotide triphosphate hydrolases"/>
    <property type="match status" value="1"/>
</dbReference>
<accession>A0ABS8CY87</accession>
<organism evidence="5 6">
    <name type="scientific">Intestinibacter bartlettii</name>
    <dbReference type="NCBI Taxonomy" id="261299"/>
    <lineage>
        <taxon>Bacteria</taxon>
        <taxon>Bacillati</taxon>
        <taxon>Bacillota</taxon>
        <taxon>Clostridia</taxon>
        <taxon>Peptostreptococcales</taxon>
        <taxon>Peptostreptococcaceae</taxon>
        <taxon>Intestinibacter</taxon>
    </lineage>
</organism>
<protein>
    <submittedName>
        <fullName evidence="5">Phage/plasmid primase, P4 family</fullName>
    </submittedName>
</protein>
<dbReference type="InterPro" id="IPR051620">
    <property type="entry name" value="ORF904-like_C"/>
</dbReference>
<evidence type="ECO:0000256" key="1">
    <source>
        <dbReference type="ARBA" id="ARBA00022741"/>
    </source>
</evidence>
<feature type="domain" description="SF3 helicase" evidence="4">
    <location>
        <begin position="153"/>
        <end position="310"/>
    </location>
</feature>
<evidence type="ECO:0000313" key="5">
    <source>
        <dbReference type="EMBL" id="MCB5446446.1"/>
    </source>
</evidence>
<evidence type="ECO:0000259" key="4">
    <source>
        <dbReference type="PROSITE" id="PS51206"/>
    </source>
</evidence>
<dbReference type="PANTHER" id="PTHR35372">
    <property type="entry name" value="ATP BINDING PROTEIN-RELATED"/>
    <property type="match status" value="1"/>
</dbReference>
<dbReference type="SUPFAM" id="SSF52540">
    <property type="entry name" value="P-loop containing nucleoside triphosphate hydrolases"/>
    <property type="match status" value="1"/>
</dbReference>
<dbReference type="NCBIfam" id="TIGR01613">
    <property type="entry name" value="primase_Cterm"/>
    <property type="match status" value="1"/>
</dbReference>
<evidence type="ECO:0000256" key="3">
    <source>
        <dbReference type="ARBA" id="ARBA00022840"/>
    </source>
</evidence>
<reference evidence="5 6" key="1">
    <citation type="submission" date="2021-10" db="EMBL/GenBank/DDBJ databases">
        <title>Collection of gut derived symbiotic bacterial strains cultured from healthy donors.</title>
        <authorList>
            <person name="Lin H."/>
            <person name="Littmann E."/>
            <person name="Claire K."/>
            <person name="Pamer E."/>
        </authorList>
    </citation>
    <scope>NUCLEOTIDE SEQUENCE [LARGE SCALE GENOMIC DNA]</scope>
    <source>
        <strain evidence="5 6">MSK.17.68</strain>
    </source>
</reference>
<comment type="caution">
    <text evidence="5">The sequence shown here is derived from an EMBL/GenBank/DDBJ whole genome shotgun (WGS) entry which is preliminary data.</text>
</comment>
<proteinExistence type="predicted"/>
<dbReference type="InterPro" id="IPR045455">
    <property type="entry name" value="NrS-1_pol-like_helicase"/>
</dbReference>
<dbReference type="InterPro" id="IPR014818">
    <property type="entry name" value="Phage/plasmid_primase_P4_C"/>
</dbReference>
<keyword evidence="1" id="KW-0547">Nucleotide-binding</keyword>
<keyword evidence="3" id="KW-0067">ATP-binding</keyword>